<protein>
    <recommendedName>
        <fullName evidence="2">DUF1279 domain-containing protein</fullName>
    </recommendedName>
</protein>
<keyword evidence="1" id="KW-0472">Membrane</keyword>
<keyword evidence="1" id="KW-0812">Transmembrane</keyword>
<dbReference type="Proteomes" id="UP001187531">
    <property type="component" value="Unassembled WGS sequence"/>
</dbReference>
<name>A0AA88LIC8_ARTSF</name>
<organism evidence="3 4">
    <name type="scientific">Artemia franciscana</name>
    <name type="common">Brine shrimp</name>
    <name type="synonym">Artemia sanfranciscana</name>
    <dbReference type="NCBI Taxonomy" id="6661"/>
    <lineage>
        <taxon>Eukaryota</taxon>
        <taxon>Metazoa</taxon>
        <taxon>Ecdysozoa</taxon>
        <taxon>Arthropoda</taxon>
        <taxon>Crustacea</taxon>
        <taxon>Branchiopoda</taxon>
        <taxon>Anostraca</taxon>
        <taxon>Artemiidae</taxon>
        <taxon>Artemia</taxon>
    </lineage>
</organism>
<dbReference type="GO" id="GO:0005739">
    <property type="term" value="C:mitochondrion"/>
    <property type="evidence" value="ECO:0007669"/>
    <property type="project" value="TreeGrafter"/>
</dbReference>
<feature type="transmembrane region" description="Helical" evidence="1">
    <location>
        <begin position="130"/>
        <end position="148"/>
    </location>
</feature>
<comment type="caution">
    <text evidence="3">The sequence shown here is derived from an EMBL/GenBank/DDBJ whole genome shotgun (WGS) entry which is preliminary data.</text>
</comment>
<proteinExistence type="predicted"/>
<dbReference type="EMBL" id="JAVRJZ010000005">
    <property type="protein sequence ID" value="KAK2722867.1"/>
    <property type="molecule type" value="Genomic_DNA"/>
</dbReference>
<feature type="transmembrane region" description="Helical" evidence="1">
    <location>
        <begin position="67"/>
        <end position="90"/>
    </location>
</feature>
<dbReference type="EMBL" id="JAVRJZ010000005">
    <property type="protein sequence ID" value="KAK2722865.1"/>
    <property type="molecule type" value="Genomic_DNA"/>
</dbReference>
<feature type="domain" description="DUF1279" evidence="2">
    <location>
        <begin position="59"/>
        <end position="142"/>
    </location>
</feature>
<evidence type="ECO:0000256" key="1">
    <source>
        <dbReference type="SAM" id="Phobius"/>
    </source>
</evidence>
<keyword evidence="1" id="KW-1133">Transmembrane helix</keyword>
<keyword evidence="4" id="KW-1185">Reference proteome</keyword>
<gene>
    <name evidence="3" type="ORF">QYM36_003161</name>
</gene>
<evidence type="ECO:0000313" key="4">
    <source>
        <dbReference type="Proteomes" id="UP001187531"/>
    </source>
</evidence>
<dbReference type="InterPro" id="IPR045866">
    <property type="entry name" value="FAM210A/B-like"/>
</dbReference>
<dbReference type="InterPro" id="IPR009688">
    <property type="entry name" value="FAM210A/B-like_dom"/>
</dbReference>
<dbReference type="AlphaFoldDB" id="A0AA88LIC8"/>
<sequence>MSVFKFASSFLPKCRSMLQTTAIVKTLASPKKPSVVSNFRHMSGQVDKKEVVKLSKKEKMRKAVMEYGPIFIVFHVTISLTSLGICYLVVKSLGSEKLEDLFLAFGLSKDSFLASVGTFGVAYAAHKSMAALRIAISLFFVPMIVRVLRNKGMMKYVDGKLVFTKSNSRRMR</sequence>
<dbReference type="Pfam" id="PF06916">
    <property type="entry name" value="FAM210A-B_dom"/>
    <property type="match status" value="1"/>
</dbReference>
<dbReference type="PANTHER" id="PTHR21377:SF0">
    <property type="entry name" value="PROTEIN FAM210B, MITOCHONDRIAL"/>
    <property type="match status" value="1"/>
</dbReference>
<dbReference type="PANTHER" id="PTHR21377">
    <property type="entry name" value="PROTEIN FAM210B, MITOCHONDRIAL"/>
    <property type="match status" value="1"/>
</dbReference>
<accession>A0AA88LIC8</accession>
<evidence type="ECO:0000313" key="3">
    <source>
        <dbReference type="EMBL" id="KAK2722865.1"/>
    </source>
</evidence>
<evidence type="ECO:0000259" key="2">
    <source>
        <dbReference type="Pfam" id="PF06916"/>
    </source>
</evidence>
<dbReference type="EMBL" id="JAVRJZ010000005">
    <property type="protein sequence ID" value="KAK2722866.1"/>
    <property type="molecule type" value="Genomic_DNA"/>
</dbReference>
<reference evidence="3" key="1">
    <citation type="submission" date="2023-07" db="EMBL/GenBank/DDBJ databases">
        <title>Chromosome-level genome assembly of Artemia franciscana.</title>
        <authorList>
            <person name="Jo E."/>
        </authorList>
    </citation>
    <scope>NUCLEOTIDE SEQUENCE</scope>
    <source>
        <tissue evidence="3">Whole body</tissue>
    </source>
</reference>
<feature type="transmembrane region" description="Helical" evidence="1">
    <location>
        <begin position="102"/>
        <end position="124"/>
    </location>
</feature>